<dbReference type="InterPro" id="IPR043129">
    <property type="entry name" value="ATPase_NBD"/>
</dbReference>
<dbReference type="PROSITE" id="PS00297">
    <property type="entry name" value="HSP70_1"/>
    <property type="match status" value="1"/>
</dbReference>
<dbReference type="InterPro" id="IPR018181">
    <property type="entry name" value="Heat_shock_70_CS"/>
</dbReference>
<protein>
    <submittedName>
        <fullName evidence="3">Heat shock 70 kDa protein, mitochondrial</fullName>
    </submittedName>
</protein>
<comment type="caution">
    <text evidence="3">The sequence shown here is derived from an EMBL/GenBank/DDBJ whole genome shotgun (WGS) entry which is preliminary data.</text>
</comment>
<keyword evidence="4" id="KW-1185">Reference proteome</keyword>
<evidence type="ECO:0000256" key="2">
    <source>
        <dbReference type="ARBA" id="ARBA00022840"/>
    </source>
</evidence>
<dbReference type="InterPro" id="IPR013126">
    <property type="entry name" value="Hsp_70_fam"/>
</dbReference>
<dbReference type="Pfam" id="PF00012">
    <property type="entry name" value="HSP70"/>
    <property type="match status" value="2"/>
</dbReference>
<name>A0ABQ4ZVQ8_9ASTR</name>
<keyword evidence="3" id="KW-0346">Stress response</keyword>
<reference evidence="3" key="1">
    <citation type="journal article" date="2022" name="Int. J. Mol. Sci.">
        <title>Draft Genome of Tanacetum Coccineum: Genomic Comparison of Closely Related Tanacetum-Family Plants.</title>
        <authorList>
            <person name="Yamashiro T."/>
            <person name="Shiraishi A."/>
            <person name="Nakayama K."/>
            <person name="Satake H."/>
        </authorList>
    </citation>
    <scope>NUCLEOTIDE SEQUENCE</scope>
</reference>
<organism evidence="3 4">
    <name type="scientific">Tanacetum coccineum</name>
    <dbReference type="NCBI Taxonomy" id="301880"/>
    <lineage>
        <taxon>Eukaryota</taxon>
        <taxon>Viridiplantae</taxon>
        <taxon>Streptophyta</taxon>
        <taxon>Embryophyta</taxon>
        <taxon>Tracheophyta</taxon>
        <taxon>Spermatophyta</taxon>
        <taxon>Magnoliopsida</taxon>
        <taxon>eudicotyledons</taxon>
        <taxon>Gunneridae</taxon>
        <taxon>Pentapetalae</taxon>
        <taxon>asterids</taxon>
        <taxon>campanulids</taxon>
        <taxon>Asterales</taxon>
        <taxon>Asteraceae</taxon>
        <taxon>Asteroideae</taxon>
        <taxon>Anthemideae</taxon>
        <taxon>Anthemidinae</taxon>
        <taxon>Tanacetum</taxon>
    </lineage>
</organism>
<evidence type="ECO:0000313" key="3">
    <source>
        <dbReference type="EMBL" id="GJS94384.1"/>
    </source>
</evidence>
<dbReference type="Gene3D" id="3.30.420.40">
    <property type="match status" value="2"/>
</dbReference>
<evidence type="ECO:0000313" key="4">
    <source>
        <dbReference type="Proteomes" id="UP001151760"/>
    </source>
</evidence>
<dbReference type="SUPFAM" id="SSF53067">
    <property type="entry name" value="Actin-like ATPase domain"/>
    <property type="match status" value="1"/>
</dbReference>
<accession>A0ABQ4ZVQ8</accession>
<gene>
    <name evidence="3" type="ORF">Tco_0801352</name>
</gene>
<sequence length="193" mass="21178">MPIISTHMGKCKFTGAQTSSRSYLSYKLGVFARPFSSRPLGNEVIGIDLGTTNSYVSIMEGKSAKVIEKVEVTNLTNTVFGTKRMIGRNLDDSQTQKEMGMVPYKIIKAPNEDAWVEASGQKYSPSQIGAFVLTKMTETAEAYLGKTINKAIITIPAYFNDAKGKPLRMSGELLVEMYKGSSTSQLPLHFLMA</sequence>
<reference evidence="3" key="2">
    <citation type="submission" date="2022-01" db="EMBL/GenBank/DDBJ databases">
        <authorList>
            <person name="Yamashiro T."/>
            <person name="Shiraishi A."/>
            <person name="Satake H."/>
            <person name="Nakayama K."/>
        </authorList>
    </citation>
    <scope>NUCLEOTIDE SEQUENCE</scope>
</reference>
<evidence type="ECO:0000256" key="1">
    <source>
        <dbReference type="ARBA" id="ARBA00022741"/>
    </source>
</evidence>
<keyword evidence="2" id="KW-0067">ATP-binding</keyword>
<proteinExistence type="predicted"/>
<keyword evidence="1" id="KW-0547">Nucleotide-binding</keyword>
<dbReference type="PANTHER" id="PTHR19375">
    <property type="entry name" value="HEAT SHOCK PROTEIN 70KDA"/>
    <property type="match status" value="1"/>
</dbReference>
<dbReference type="Proteomes" id="UP001151760">
    <property type="component" value="Unassembled WGS sequence"/>
</dbReference>
<dbReference type="EMBL" id="BQNB010011728">
    <property type="protein sequence ID" value="GJS94384.1"/>
    <property type="molecule type" value="Genomic_DNA"/>
</dbReference>
<dbReference type="PRINTS" id="PR00301">
    <property type="entry name" value="HEATSHOCK70"/>
</dbReference>